<keyword evidence="2" id="KW-1185">Reference proteome</keyword>
<organism evidence="1 2">
    <name type="scientific">Dubosiella muris</name>
    <dbReference type="NCBI Taxonomy" id="3038133"/>
    <lineage>
        <taxon>Bacteria</taxon>
        <taxon>Bacillati</taxon>
        <taxon>Bacillota</taxon>
        <taxon>Erysipelotrichia</taxon>
        <taxon>Erysipelotrichales</taxon>
        <taxon>Erysipelotrichaceae</taxon>
        <taxon>Dubosiella</taxon>
    </lineage>
</organism>
<evidence type="ECO:0000313" key="2">
    <source>
        <dbReference type="Proteomes" id="UP000308836"/>
    </source>
</evidence>
<evidence type="ECO:0000313" key="1">
    <source>
        <dbReference type="EMBL" id="TGY66123.1"/>
    </source>
</evidence>
<name>A0AC61R843_9FIRM</name>
<protein>
    <submittedName>
        <fullName evidence="1">Uncharacterized protein</fullName>
    </submittedName>
</protein>
<sequence length="338" mass="36864">MVLGVFGLVGAFFISQTQVKAVSLPRKCSVQFEIDGYKDTANADIVIDLYKVADAIEDPVYDTYSYETIGAFQTLKDKLVDLSTITNQDYQAIAQEAAKLVQEQKAGTPAITTSLDARAPIESGLYLALPHSQNMEDYFRTIKTPQGETLVTYANSVLHTYNFQPMLISLPGKDAMNGEISSANPGTWNDDLTITLKVEESSRLGSLEIVKSLNQFDGNGNATFVFSIAAYKDETRQELVYSNVESIVFDGTGTNSVQLLNCIPVGSYVVIEEVYSGASYEIVGASTQDTTIVSAEEIASVSFENTSNNTDHHGSSVTNRFTYNDMGMNKPEQDFGGQ</sequence>
<accession>A0AC61R843</accession>
<comment type="caution">
    <text evidence="1">The sequence shown here is derived from an EMBL/GenBank/DDBJ whole genome shotgun (WGS) entry which is preliminary data.</text>
</comment>
<proteinExistence type="predicted"/>
<reference evidence="1" key="1">
    <citation type="submission" date="2019-04" db="EMBL/GenBank/DDBJ databases">
        <title>Microbes associate with the intestines of laboratory mice.</title>
        <authorList>
            <person name="Navarre W."/>
            <person name="Wong E."/>
            <person name="Huang K."/>
            <person name="Tropini C."/>
            <person name="Ng K."/>
            <person name="Yu B."/>
        </authorList>
    </citation>
    <scope>NUCLEOTIDE SEQUENCE</scope>
    <source>
        <strain evidence="1">NM09_H32</strain>
    </source>
</reference>
<dbReference type="Proteomes" id="UP000308836">
    <property type="component" value="Unassembled WGS sequence"/>
</dbReference>
<dbReference type="EMBL" id="SRYG01000009">
    <property type="protein sequence ID" value="TGY66123.1"/>
    <property type="molecule type" value="Genomic_DNA"/>
</dbReference>
<gene>
    <name evidence="1" type="ORF">E5336_05525</name>
</gene>